<dbReference type="OrthoDB" id="9794225at2"/>
<feature type="transmembrane region" description="Helical" evidence="5">
    <location>
        <begin position="37"/>
        <end position="56"/>
    </location>
</feature>
<dbReference type="InterPro" id="IPR004481">
    <property type="entry name" value="K/Na/Ca-exchanger"/>
</dbReference>
<keyword evidence="8" id="KW-1185">Reference proteome</keyword>
<evidence type="ECO:0000259" key="6">
    <source>
        <dbReference type="Pfam" id="PF01699"/>
    </source>
</evidence>
<sequence>MDIVYILIGLTLLVVGGEFLVRSSVALSFKMNISRMVIGLTVVSFATSAPELLVSLQAALDGFSDISLGNIMGSNIANIGLVLGVTAMISPIAVDRDFYKFNWPVMMAFSFALFFFLLNGEDIDRLEGGALVLGLVLYLLFLIIRSRKVKEEVVEEVDDSLKGTSWFKIIIWLIIGGAALYGGSELLVNGSVSLARDLGVSERVISVTMIAIGTSIPELAASVIAALKKEKALSFGNLIGSNIFNIASVLGITSLIQPIVMQSQEVLSKDIYWMIAFSFILVPLAFIPKKFLFSRIKGAVILAGYAVFLYITIFR</sequence>
<dbReference type="Gene3D" id="1.20.1420.30">
    <property type="entry name" value="NCX, central ion-binding region"/>
    <property type="match status" value="1"/>
</dbReference>
<feature type="domain" description="Sodium/calcium exchanger membrane region" evidence="6">
    <location>
        <begin position="169"/>
        <end position="313"/>
    </location>
</feature>
<proteinExistence type="predicted"/>
<feature type="transmembrane region" description="Helical" evidence="5">
    <location>
        <begin position="271"/>
        <end position="287"/>
    </location>
</feature>
<name>A0A1I1HN28_9FLAO</name>
<feature type="transmembrane region" description="Helical" evidence="5">
    <location>
        <begin position="126"/>
        <end position="144"/>
    </location>
</feature>
<evidence type="ECO:0000256" key="1">
    <source>
        <dbReference type="ARBA" id="ARBA00004141"/>
    </source>
</evidence>
<reference evidence="8" key="1">
    <citation type="submission" date="2016-10" db="EMBL/GenBank/DDBJ databases">
        <authorList>
            <person name="Varghese N."/>
            <person name="Submissions S."/>
        </authorList>
    </citation>
    <scope>NUCLEOTIDE SEQUENCE [LARGE SCALE GENOMIC DNA]</scope>
    <source>
        <strain evidence="8">DSM 24499</strain>
    </source>
</reference>
<feature type="transmembrane region" description="Helical" evidence="5">
    <location>
        <begin position="165"/>
        <end position="184"/>
    </location>
</feature>
<feature type="transmembrane region" description="Helical" evidence="5">
    <location>
        <begin position="76"/>
        <end position="94"/>
    </location>
</feature>
<dbReference type="Proteomes" id="UP000199438">
    <property type="component" value="Unassembled WGS sequence"/>
</dbReference>
<dbReference type="PANTHER" id="PTHR10846">
    <property type="entry name" value="SODIUM/POTASSIUM/CALCIUM EXCHANGER"/>
    <property type="match status" value="1"/>
</dbReference>
<evidence type="ECO:0000256" key="3">
    <source>
        <dbReference type="ARBA" id="ARBA00022989"/>
    </source>
</evidence>
<dbReference type="RefSeq" id="WP_092541623.1">
    <property type="nucleotide sequence ID" value="NZ_FOKV01000003.1"/>
</dbReference>
<comment type="subcellular location">
    <subcellularLocation>
        <location evidence="1">Membrane</location>
        <topology evidence="1">Multi-pass membrane protein</topology>
    </subcellularLocation>
</comment>
<accession>A0A1I1HN28</accession>
<organism evidence="7 8">
    <name type="scientific">Zunongwangia mangrovi</name>
    <dbReference type="NCBI Taxonomy" id="1334022"/>
    <lineage>
        <taxon>Bacteria</taxon>
        <taxon>Pseudomonadati</taxon>
        <taxon>Bacteroidota</taxon>
        <taxon>Flavobacteriia</taxon>
        <taxon>Flavobacteriales</taxon>
        <taxon>Flavobacteriaceae</taxon>
        <taxon>Zunongwangia</taxon>
    </lineage>
</organism>
<evidence type="ECO:0000256" key="2">
    <source>
        <dbReference type="ARBA" id="ARBA00022692"/>
    </source>
</evidence>
<dbReference type="GO" id="GO:0006874">
    <property type="term" value="P:intracellular calcium ion homeostasis"/>
    <property type="evidence" value="ECO:0007669"/>
    <property type="project" value="TreeGrafter"/>
</dbReference>
<feature type="domain" description="Sodium/calcium exchanger membrane region" evidence="6">
    <location>
        <begin position="3"/>
        <end position="143"/>
    </location>
</feature>
<feature type="transmembrane region" description="Helical" evidence="5">
    <location>
        <begin position="296"/>
        <end position="314"/>
    </location>
</feature>
<feature type="transmembrane region" description="Helical" evidence="5">
    <location>
        <begin position="239"/>
        <end position="259"/>
    </location>
</feature>
<evidence type="ECO:0000256" key="5">
    <source>
        <dbReference type="SAM" id="Phobius"/>
    </source>
</evidence>
<feature type="transmembrane region" description="Helical" evidence="5">
    <location>
        <begin position="101"/>
        <end position="120"/>
    </location>
</feature>
<dbReference type="GO" id="GO:0005262">
    <property type="term" value="F:calcium channel activity"/>
    <property type="evidence" value="ECO:0007669"/>
    <property type="project" value="TreeGrafter"/>
</dbReference>
<dbReference type="PANTHER" id="PTHR10846:SF8">
    <property type="entry name" value="INNER MEMBRANE PROTEIN YRBG"/>
    <property type="match status" value="1"/>
</dbReference>
<keyword evidence="3 5" id="KW-1133">Transmembrane helix</keyword>
<feature type="transmembrane region" description="Helical" evidence="5">
    <location>
        <begin position="204"/>
        <end position="227"/>
    </location>
</feature>
<dbReference type="GO" id="GO:0008273">
    <property type="term" value="F:calcium, potassium:sodium antiporter activity"/>
    <property type="evidence" value="ECO:0007669"/>
    <property type="project" value="TreeGrafter"/>
</dbReference>
<protein>
    <submittedName>
        <fullName evidence="7">Cation:H+ antiporter</fullName>
    </submittedName>
</protein>
<feature type="transmembrane region" description="Helical" evidence="5">
    <location>
        <begin position="6"/>
        <end position="25"/>
    </location>
</feature>
<evidence type="ECO:0000313" key="8">
    <source>
        <dbReference type="Proteomes" id="UP000199438"/>
    </source>
</evidence>
<gene>
    <name evidence="7" type="ORF">SAMN04487907_10331</name>
</gene>
<dbReference type="EMBL" id="FOKV01000003">
    <property type="protein sequence ID" value="SFC22853.1"/>
    <property type="molecule type" value="Genomic_DNA"/>
</dbReference>
<dbReference type="GO" id="GO:0005886">
    <property type="term" value="C:plasma membrane"/>
    <property type="evidence" value="ECO:0007669"/>
    <property type="project" value="TreeGrafter"/>
</dbReference>
<keyword evidence="4 5" id="KW-0472">Membrane</keyword>
<dbReference type="InterPro" id="IPR004837">
    <property type="entry name" value="NaCa_Exmemb"/>
</dbReference>
<dbReference type="NCBIfam" id="TIGR00367">
    <property type="entry name" value="calcium/sodium antiporter"/>
    <property type="match status" value="1"/>
</dbReference>
<dbReference type="InterPro" id="IPR044880">
    <property type="entry name" value="NCX_ion-bd_dom_sf"/>
</dbReference>
<dbReference type="AlphaFoldDB" id="A0A1I1HN28"/>
<dbReference type="Pfam" id="PF01699">
    <property type="entry name" value="Na_Ca_ex"/>
    <property type="match status" value="2"/>
</dbReference>
<evidence type="ECO:0000313" key="7">
    <source>
        <dbReference type="EMBL" id="SFC22853.1"/>
    </source>
</evidence>
<keyword evidence="2 5" id="KW-0812">Transmembrane</keyword>
<evidence type="ECO:0000256" key="4">
    <source>
        <dbReference type="ARBA" id="ARBA00023136"/>
    </source>
</evidence>
<dbReference type="STRING" id="1334022.SAMN04487907_10331"/>